<dbReference type="RefSeq" id="WP_175206598.1">
    <property type="nucleotide sequence ID" value="NZ_CADILG010000009.1"/>
</dbReference>
<dbReference type="AlphaFoldDB" id="A0A6S7CSR9"/>
<evidence type="ECO:0000313" key="2">
    <source>
        <dbReference type="Proteomes" id="UP000494117"/>
    </source>
</evidence>
<organism evidence="1 2">
    <name type="scientific">Achromobacter anxifer</name>
    <dbReference type="NCBI Taxonomy" id="1287737"/>
    <lineage>
        <taxon>Bacteria</taxon>
        <taxon>Pseudomonadati</taxon>
        <taxon>Pseudomonadota</taxon>
        <taxon>Betaproteobacteria</taxon>
        <taxon>Burkholderiales</taxon>
        <taxon>Alcaligenaceae</taxon>
        <taxon>Achromobacter</taxon>
    </lineage>
</organism>
<evidence type="ECO:0000313" key="1">
    <source>
        <dbReference type="EMBL" id="CAB3850476.1"/>
    </source>
</evidence>
<reference evidence="1 2" key="1">
    <citation type="submission" date="2020-04" db="EMBL/GenBank/DDBJ databases">
        <authorList>
            <person name="De Canck E."/>
        </authorList>
    </citation>
    <scope>NUCLEOTIDE SEQUENCE [LARGE SCALE GENOMIC DNA]</scope>
    <source>
        <strain evidence="1 2">LMG 26858</strain>
    </source>
</reference>
<proteinExistence type="predicted"/>
<dbReference type="EMBL" id="CADILG010000009">
    <property type="protein sequence ID" value="CAB3850476.1"/>
    <property type="molecule type" value="Genomic_DNA"/>
</dbReference>
<sequence>MSKTALSLVAGSVDWDRPFLEDQAHQFLAVELKHSARPVGLRDNILLERCTAYLMAMANCSKRTAATQAAQAIAEISSARSRVSLDMDRSTSHALFVVERASGNTRVISAAELTAILDAHDAAQASRQARPH</sequence>
<accession>A0A6S7CSR9</accession>
<name>A0A6S7CSR9_9BURK</name>
<dbReference type="Proteomes" id="UP000494117">
    <property type="component" value="Unassembled WGS sequence"/>
</dbReference>
<keyword evidence="2" id="KW-1185">Reference proteome</keyword>
<gene>
    <name evidence="1" type="ORF">LMG26858_01681</name>
</gene>
<protein>
    <submittedName>
        <fullName evidence="1">Uncharacterized protein</fullName>
    </submittedName>
</protein>